<reference evidence="2 3" key="1">
    <citation type="submission" date="2018-05" db="EMBL/GenBank/DDBJ databases">
        <title>Genomic Encyclopedia of Archaeal and Bacterial Type Strains, Phase II (KMG-II): from individual species to whole genera.</title>
        <authorList>
            <person name="Goeker M."/>
        </authorList>
    </citation>
    <scope>NUCLEOTIDE SEQUENCE [LARGE SCALE GENOMIC DNA]</scope>
    <source>
        <strain evidence="2 3">DSM 22214</strain>
    </source>
</reference>
<comment type="caution">
    <text evidence="2">The sequence shown here is derived from an EMBL/GenBank/DDBJ whole genome shotgun (WGS) entry which is preliminary data.</text>
</comment>
<dbReference type="InterPro" id="IPR052559">
    <property type="entry name" value="V-haloperoxidase"/>
</dbReference>
<evidence type="ECO:0000259" key="1">
    <source>
        <dbReference type="Pfam" id="PF17897"/>
    </source>
</evidence>
<dbReference type="InterPro" id="IPR041067">
    <property type="entry name" value="VCPO_N"/>
</dbReference>
<dbReference type="Pfam" id="PF17897">
    <property type="entry name" value="VCPO_N"/>
    <property type="match status" value="1"/>
</dbReference>
<dbReference type="EMBL" id="QGGO01000017">
    <property type="protein sequence ID" value="PWK23361.1"/>
    <property type="molecule type" value="Genomic_DNA"/>
</dbReference>
<keyword evidence="3" id="KW-1185">Reference proteome</keyword>
<dbReference type="GO" id="GO:0004601">
    <property type="term" value="F:peroxidase activity"/>
    <property type="evidence" value="ECO:0007669"/>
    <property type="project" value="InterPro"/>
</dbReference>
<dbReference type="AlphaFoldDB" id="A0A316DZ18"/>
<dbReference type="RefSeq" id="WP_211321218.1">
    <property type="nucleotide sequence ID" value="NZ_QGGO01000017.1"/>
</dbReference>
<dbReference type="Gene3D" id="1.20.144.10">
    <property type="entry name" value="Phosphatidic acid phosphatase type 2/haloperoxidase"/>
    <property type="match status" value="1"/>
</dbReference>
<dbReference type="Proteomes" id="UP000245489">
    <property type="component" value="Unassembled WGS sequence"/>
</dbReference>
<dbReference type="PANTHER" id="PTHR34599">
    <property type="entry name" value="PEROXIDASE-RELATED"/>
    <property type="match status" value="1"/>
</dbReference>
<dbReference type="CDD" id="cd03398">
    <property type="entry name" value="PAP2_haloperoxidase"/>
    <property type="match status" value="1"/>
</dbReference>
<dbReference type="Gene3D" id="1.10.606.10">
    <property type="entry name" value="Vanadium-containing Chloroperoxidase, domain 2"/>
    <property type="match status" value="1"/>
</dbReference>
<organism evidence="2 3">
    <name type="scientific">Arcicella aurantiaca</name>
    <dbReference type="NCBI Taxonomy" id="591202"/>
    <lineage>
        <taxon>Bacteria</taxon>
        <taxon>Pseudomonadati</taxon>
        <taxon>Bacteroidota</taxon>
        <taxon>Cytophagia</taxon>
        <taxon>Cytophagales</taxon>
        <taxon>Flectobacillaceae</taxon>
        <taxon>Arcicella</taxon>
    </lineage>
</organism>
<dbReference type="InterPro" id="IPR036938">
    <property type="entry name" value="PAP2/HPO_sf"/>
</dbReference>
<name>A0A316DZ18_9BACT</name>
<feature type="domain" description="Vanadium chloroperoxidase N-terminal" evidence="1">
    <location>
        <begin position="4"/>
        <end position="155"/>
    </location>
</feature>
<dbReference type="SUPFAM" id="SSF48317">
    <property type="entry name" value="Acid phosphatase/Vanadium-dependent haloperoxidase"/>
    <property type="match status" value="1"/>
</dbReference>
<sequence>MTQDIILYWNEVALDANKESHTSGNDGGMVNGPTLSSRAMAIVHLAMYDAFVGTSGSLLTSYTGTGSITNGSVSAAVSAAAHATLCALFPSQKATFEQKHKKATITGTTDEINAGHTFGQSIANQILFLRKDDPNASDDGYSSYPSHGTHRPDPINVNQGYHAPFYGRRSDLFASSTRYALNAPPQPYETDANYKKALKQVRGKGIAAELMGTLPTTYSKRTVDETLIGIFWGYDGAKKLGTPPRLYNQIIKKIAEEQRNTLEENAHLFALINVAMGDAGILAWEQKYHYNYWRPVLGVREHDSSMGFVGTGTSDIDNDCDPLWLPLGAPSTNEKGKPNGTPHFPAYPSGHATFGGSVFEIAKKFYALKGKDLQPMFDTVSFVSEEFNGESFDNNGVVRPKHYRKFLRGFDQMIEENGFSRIYLGVHWSFDAFGLGSDGKPDFTQNIGGVPLGINIANDVFNGGLGIKKSIVKGVKP</sequence>
<evidence type="ECO:0000313" key="3">
    <source>
        <dbReference type="Proteomes" id="UP000245489"/>
    </source>
</evidence>
<dbReference type="PANTHER" id="PTHR34599:SF1">
    <property type="entry name" value="PHOSPHATIDIC ACID PHOSPHATASE TYPE 2_HALOPEROXIDASE DOMAIN-CONTAINING PROTEIN"/>
    <property type="match status" value="1"/>
</dbReference>
<dbReference type="InterPro" id="IPR016119">
    <property type="entry name" value="Br/Cl_peroxidase_C"/>
</dbReference>
<proteinExistence type="predicted"/>
<gene>
    <name evidence="2" type="ORF">LV89_03178</name>
</gene>
<protein>
    <recommendedName>
        <fullName evidence="1">Vanadium chloroperoxidase N-terminal domain-containing protein</fullName>
    </recommendedName>
</protein>
<accession>A0A316DZ18</accession>
<evidence type="ECO:0000313" key="2">
    <source>
        <dbReference type="EMBL" id="PWK23361.1"/>
    </source>
</evidence>